<sequence>MHLPAHTLPVELVRPVLDADVLSRADLRSCALVNHVFHAESIAVLYRNIEAGIIVTRHDKYGQPELVHPCTTILQKPWYANYVHCFSESSDVATIDPMLLIDFLAALRLCTHLRSFTWSFSPDAQTTRQERILIEYLAVLRRLRVPKLDIRGAPAALGAQVLTRLLYMDDLTSIGVQTRGSDVVRAESMAAALRERLTHFELAAREVGSRSYVPLFSRLRGLTSLTLRNITTRDVLEVLAVLPALTVLDTHFLVCAGSEARLPQPACQLQHLTIYVAGPSLRRLWTWIPQLVPRVGLQSLTVRNRGAVDTSVSARNWTVAPTFLRRIARIHGATLENLELDALYMTQGDFSFLCGACTLLERLACGLTECDMDAIGKAICGAQELRQLSVGFKVRLPRGHPTRYAEQWLRQEGSKLASMTLRNDVFQGAWVYRKADDERPAGAYYEISHSETEYNLYR</sequence>
<comment type="caution">
    <text evidence="1">The sequence shown here is derived from an EMBL/GenBank/DDBJ whole genome shotgun (WGS) entry which is preliminary data.</text>
</comment>
<evidence type="ECO:0000313" key="2">
    <source>
        <dbReference type="Proteomes" id="UP000703269"/>
    </source>
</evidence>
<reference evidence="1 2" key="1">
    <citation type="submission" date="2021-08" db="EMBL/GenBank/DDBJ databases">
        <title>Draft Genome Sequence of Phanerochaete sordida strain YK-624.</title>
        <authorList>
            <person name="Mori T."/>
            <person name="Dohra H."/>
            <person name="Suzuki T."/>
            <person name="Kawagishi H."/>
            <person name="Hirai H."/>
        </authorList>
    </citation>
    <scope>NUCLEOTIDE SEQUENCE [LARGE SCALE GENOMIC DNA]</scope>
    <source>
        <strain evidence="1 2">YK-624</strain>
    </source>
</reference>
<accession>A0A9P3LGM4</accession>
<protein>
    <submittedName>
        <fullName evidence="1">Uncharacterized protein</fullName>
    </submittedName>
</protein>
<dbReference type="AlphaFoldDB" id="A0A9P3LGM4"/>
<name>A0A9P3LGM4_9APHY</name>
<dbReference type="InterPro" id="IPR032675">
    <property type="entry name" value="LRR_dom_sf"/>
</dbReference>
<organism evidence="1 2">
    <name type="scientific">Phanerochaete sordida</name>
    <dbReference type="NCBI Taxonomy" id="48140"/>
    <lineage>
        <taxon>Eukaryota</taxon>
        <taxon>Fungi</taxon>
        <taxon>Dikarya</taxon>
        <taxon>Basidiomycota</taxon>
        <taxon>Agaricomycotina</taxon>
        <taxon>Agaricomycetes</taxon>
        <taxon>Polyporales</taxon>
        <taxon>Phanerochaetaceae</taxon>
        <taxon>Phanerochaete</taxon>
    </lineage>
</organism>
<dbReference type="EMBL" id="BPQB01000042">
    <property type="protein sequence ID" value="GJE94706.1"/>
    <property type="molecule type" value="Genomic_DNA"/>
</dbReference>
<keyword evidence="2" id="KW-1185">Reference proteome</keyword>
<dbReference type="Gene3D" id="3.80.10.10">
    <property type="entry name" value="Ribonuclease Inhibitor"/>
    <property type="match status" value="1"/>
</dbReference>
<dbReference type="Proteomes" id="UP000703269">
    <property type="component" value="Unassembled WGS sequence"/>
</dbReference>
<gene>
    <name evidence="1" type="ORF">PsYK624_108770</name>
</gene>
<evidence type="ECO:0000313" key="1">
    <source>
        <dbReference type="EMBL" id="GJE94706.1"/>
    </source>
</evidence>
<proteinExistence type="predicted"/>
<dbReference type="OrthoDB" id="5297217at2759"/>